<protein>
    <submittedName>
        <fullName evidence="3">Kinetoplast-associated protein KAP</fullName>
    </submittedName>
</protein>
<evidence type="ECO:0000256" key="1">
    <source>
        <dbReference type="SAM" id="MobiDB-lite"/>
    </source>
</evidence>
<dbReference type="InterPro" id="IPR054464">
    <property type="entry name" value="ULD_fung"/>
</dbReference>
<gene>
    <name evidence="3" type="ORF">F5Z01DRAFT_642841</name>
</gene>
<reference evidence="3" key="1">
    <citation type="journal article" date="2021" name="IMA Fungus">
        <title>Genomic characterization of three marine fungi, including Emericellopsis atlantica sp. nov. with signatures of a generalist lifestyle and marine biomass degradation.</title>
        <authorList>
            <person name="Hagestad O.C."/>
            <person name="Hou L."/>
            <person name="Andersen J.H."/>
            <person name="Hansen E.H."/>
            <person name="Altermark B."/>
            <person name="Li C."/>
            <person name="Kuhnert E."/>
            <person name="Cox R.J."/>
            <person name="Crous P.W."/>
            <person name="Spatafora J.W."/>
            <person name="Lail K."/>
            <person name="Amirebrahimi M."/>
            <person name="Lipzen A."/>
            <person name="Pangilinan J."/>
            <person name="Andreopoulos W."/>
            <person name="Hayes R.D."/>
            <person name="Ng V."/>
            <person name="Grigoriev I.V."/>
            <person name="Jackson S.A."/>
            <person name="Sutton T.D.S."/>
            <person name="Dobson A.D.W."/>
            <person name="Rama T."/>
        </authorList>
    </citation>
    <scope>NUCLEOTIDE SEQUENCE</scope>
    <source>
        <strain evidence="3">TS7</strain>
    </source>
</reference>
<comment type="caution">
    <text evidence="3">The sequence shown here is derived from an EMBL/GenBank/DDBJ whole genome shotgun (WGS) entry which is preliminary data.</text>
</comment>
<name>A0A9P7ZU41_9HYPO</name>
<feature type="compositionally biased region" description="Polar residues" evidence="1">
    <location>
        <begin position="17"/>
        <end position="27"/>
    </location>
</feature>
<feature type="region of interest" description="Disordered" evidence="1">
    <location>
        <begin position="330"/>
        <end position="355"/>
    </location>
</feature>
<sequence>MGDHYPQRPYHQGPRARQQNAYYSNGNGDPHSHAEYASGQRGHGGPVAPYQGMGGMVPFGQQYGNNPFAAHGPNGASFYDGQARYAMMPYGAPGFYGDPRQYSMPQHMQQYQMAPVPAATEHPGREVTPVPKEDIEKKRMADELAAIKAMQEEAKAAEKRKEDEARIKKEAEEAFKQRMEEARLYNERAAAEVAKARAEAERAARERIEAERKAQEEAAKQRADDMKRAEENARMKFEADQKAAEERRRKEDEDRKRAEEAARIRVEAAIKAEAEARAAAEKKVAEEAERIKKIEEDAKRKAEADAAAKVEKEKADAIAKAEAEAAAKKEQEELKEKWQEEARQKAENSAKQKADKAPIRFKDAVGRKFSFPFHLCQTWAGMEELIKQAFLQVDLLGPHVQEGHYDLTGPNGEIILPSVWEKVVEPDWSISMTMWPLDKSPPVGPGPRIPGPLGGHSGPMPPPRGVPVPGPPRRPRGEVPVTDGPRHADWPRPRSGPPRGVEIVNAAPKSRKHKKDDPILKFFTGSKPKKKSSKK</sequence>
<dbReference type="EMBL" id="MU251243">
    <property type="protein sequence ID" value="KAG9258295.1"/>
    <property type="molecule type" value="Genomic_DNA"/>
</dbReference>
<dbReference type="GeneID" id="70293579"/>
<dbReference type="Proteomes" id="UP000887229">
    <property type="component" value="Unassembled WGS sequence"/>
</dbReference>
<dbReference type="RefSeq" id="XP_046122219.1">
    <property type="nucleotide sequence ID" value="XM_046262676.1"/>
</dbReference>
<evidence type="ECO:0000259" key="2">
    <source>
        <dbReference type="Pfam" id="PF22893"/>
    </source>
</evidence>
<feature type="region of interest" description="Disordered" evidence="1">
    <location>
        <begin position="436"/>
        <end position="535"/>
    </location>
</feature>
<feature type="compositionally biased region" description="Pro residues" evidence="1">
    <location>
        <begin position="459"/>
        <end position="472"/>
    </location>
</feature>
<dbReference type="Pfam" id="PF22893">
    <property type="entry name" value="ULD_2"/>
    <property type="match status" value="1"/>
</dbReference>
<evidence type="ECO:0000313" key="3">
    <source>
        <dbReference type="EMBL" id="KAG9258295.1"/>
    </source>
</evidence>
<dbReference type="OrthoDB" id="3045089at2759"/>
<proteinExistence type="predicted"/>
<dbReference type="AlphaFoldDB" id="A0A9P7ZU41"/>
<feature type="region of interest" description="Disordered" evidence="1">
    <location>
        <begin position="207"/>
        <end position="261"/>
    </location>
</feature>
<accession>A0A9P7ZU41</accession>
<keyword evidence="4" id="KW-1185">Reference proteome</keyword>
<organism evidence="3 4">
    <name type="scientific">Emericellopsis atlantica</name>
    <dbReference type="NCBI Taxonomy" id="2614577"/>
    <lineage>
        <taxon>Eukaryota</taxon>
        <taxon>Fungi</taxon>
        <taxon>Dikarya</taxon>
        <taxon>Ascomycota</taxon>
        <taxon>Pezizomycotina</taxon>
        <taxon>Sordariomycetes</taxon>
        <taxon>Hypocreomycetidae</taxon>
        <taxon>Hypocreales</taxon>
        <taxon>Bionectriaceae</taxon>
        <taxon>Emericellopsis</taxon>
    </lineage>
</organism>
<feature type="domain" description="Ubiquitin-like" evidence="2">
    <location>
        <begin position="355"/>
        <end position="437"/>
    </location>
</feature>
<feature type="region of interest" description="Disordered" evidence="1">
    <location>
        <begin position="1"/>
        <end position="49"/>
    </location>
</feature>
<evidence type="ECO:0000313" key="4">
    <source>
        <dbReference type="Proteomes" id="UP000887229"/>
    </source>
</evidence>